<keyword evidence="3" id="KW-1185">Reference proteome</keyword>
<evidence type="ECO:0000313" key="2">
    <source>
        <dbReference type="EMBL" id="PYZ96590.1"/>
    </source>
</evidence>
<organism evidence="2 3">
    <name type="scientific">Alteribacter lacisalsi</name>
    <dbReference type="NCBI Taxonomy" id="2045244"/>
    <lineage>
        <taxon>Bacteria</taxon>
        <taxon>Bacillati</taxon>
        <taxon>Bacillota</taxon>
        <taxon>Bacilli</taxon>
        <taxon>Bacillales</taxon>
        <taxon>Bacillaceae</taxon>
        <taxon>Alteribacter</taxon>
    </lineage>
</organism>
<dbReference type="Proteomes" id="UP000248066">
    <property type="component" value="Unassembled WGS sequence"/>
</dbReference>
<keyword evidence="1" id="KW-0472">Membrane</keyword>
<comment type="caution">
    <text evidence="2">The sequence shown here is derived from an EMBL/GenBank/DDBJ whole genome shotgun (WGS) entry which is preliminary data.</text>
</comment>
<feature type="transmembrane region" description="Helical" evidence="1">
    <location>
        <begin position="32"/>
        <end position="52"/>
    </location>
</feature>
<accession>A0A2W0H947</accession>
<evidence type="ECO:0000313" key="3">
    <source>
        <dbReference type="Proteomes" id="UP000248066"/>
    </source>
</evidence>
<protein>
    <recommendedName>
        <fullName evidence="4">YtxH domain-containing protein</fullName>
    </recommendedName>
</protein>
<reference evidence="2 3" key="1">
    <citation type="submission" date="2017-10" db="EMBL/GenBank/DDBJ databases">
        <title>Bacillus sp. nov., a halophilic bacterium isolated from a Yangshapao Lake.</title>
        <authorList>
            <person name="Wang H."/>
        </authorList>
    </citation>
    <scope>NUCLEOTIDE SEQUENCE [LARGE SCALE GENOMIC DNA]</scope>
    <source>
        <strain evidence="2 3">YSP-3</strain>
    </source>
</reference>
<keyword evidence="1" id="KW-1133">Transmembrane helix</keyword>
<proteinExistence type="predicted"/>
<evidence type="ECO:0008006" key="4">
    <source>
        <dbReference type="Google" id="ProtNLM"/>
    </source>
</evidence>
<sequence length="122" mass="13514">MLLPAVSASASRERLIPLKGVDLMSGKFKTGIAITGFLAGSVIGGVTAVLTARRPGHDVRVELYAKYLVQKKRFDDLADEVRLESARIEDEYLRVRDQIEAQMNEIDREAVKAAHSEKSEQT</sequence>
<dbReference type="EMBL" id="PDOF01000002">
    <property type="protein sequence ID" value="PYZ96590.1"/>
    <property type="molecule type" value="Genomic_DNA"/>
</dbReference>
<dbReference type="AlphaFoldDB" id="A0A2W0H947"/>
<name>A0A2W0H947_9BACI</name>
<gene>
    <name evidence="2" type="ORF">CR205_12835</name>
</gene>
<evidence type="ECO:0000256" key="1">
    <source>
        <dbReference type="SAM" id="Phobius"/>
    </source>
</evidence>
<keyword evidence="1" id="KW-0812">Transmembrane</keyword>